<evidence type="ECO:0000313" key="3">
    <source>
        <dbReference type="Proteomes" id="UP001362999"/>
    </source>
</evidence>
<evidence type="ECO:0000256" key="1">
    <source>
        <dbReference type="SAM" id="MobiDB-lite"/>
    </source>
</evidence>
<dbReference type="EMBL" id="JAWWNJ010000096">
    <property type="protein sequence ID" value="KAK6996730.1"/>
    <property type="molecule type" value="Genomic_DNA"/>
</dbReference>
<feature type="region of interest" description="Disordered" evidence="1">
    <location>
        <begin position="44"/>
        <end position="73"/>
    </location>
</feature>
<dbReference type="AlphaFoldDB" id="A0AAW0A0A5"/>
<protein>
    <submittedName>
        <fullName evidence="2">Uncharacterized protein</fullName>
    </submittedName>
</protein>
<proteinExistence type="predicted"/>
<name>A0AAW0A0A5_9AGAR</name>
<gene>
    <name evidence="2" type="ORF">R3P38DRAFT_3221859</name>
</gene>
<comment type="caution">
    <text evidence="2">The sequence shown here is derived from an EMBL/GenBank/DDBJ whole genome shotgun (WGS) entry which is preliminary data.</text>
</comment>
<evidence type="ECO:0000313" key="2">
    <source>
        <dbReference type="EMBL" id="KAK6996730.1"/>
    </source>
</evidence>
<feature type="compositionally biased region" description="Basic residues" evidence="1">
    <location>
        <begin position="63"/>
        <end position="73"/>
    </location>
</feature>
<accession>A0AAW0A0A5</accession>
<keyword evidence="3" id="KW-1185">Reference proteome</keyword>
<dbReference type="Proteomes" id="UP001362999">
    <property type="component" value="Unassembled WGS sequence"/>
</dbReference>
<reference evidence="2 3" key="1">
    <citation type="journal article" date="2024" name="J Genomics">
        <title>Draft genome sequencing and assembly of Favolaschia claudopus CIRM-BRFM 2984 isolated from oak limbs.</title>
        <authorList>
            <person name="Navarro D."/>
            <person name="Drula E."/>
            <person name="Chaduli D."/>
            <person name="Cazenave R."/>
            <person name="Ahrendt S."/>
            <person name="Wang J."/>
            <person name="Lipzen A."/>
            <person name="Daum C."/>
            <person name="Barry K."/>
            <person name="Grigoriev I.V."/>
            <person name="Favel A."/>
            <person name="Rosso M.N."/>
            <person name="Martin F."/>
        </authorList>
    </citation>
    <scope>NUCLEOTIDE SEQUENCE [LARGE SCALE GENOMIC DNA]</scope>
    <source>
        <strain evidence="2 3">CIRM-BRFM 2984</strain>
    </source>
</reference>
<sequence>MLLLLPIDITFAPFGNQDQRRYMKPLHAIRESSELCLNPDASPATFSVPPANPPTPMDNGIPRPRRRRSLRPRPRFILIRAQRPRVRPAPTPKDQLATLATPEAEAAWCAAWDGLGKRLEEIFKGSDLPQTAEERLEKILEECAIPSRNDFKLISKRRGNRGCESSGDL</sequence>
<organism evidence="2 3">
    <name type="scientific">Favolaschia claudopus</name>
    <dbReference type="NCBI Taxonomy" id="2862362"/>
    <lineage>
        <taxon>Eukaryota</taxon>
        <taxon>Fungi</taxon>
        <taxon>Dikarya</taxon>
        <taxon>Basidiomycota</taxon>
        <taxon>Agaricomycotina</taxon>
        <taxon>Agaricomycetes</taxon>
        <taxon>Agaricomycetidae</taxon>
        <taxon>Agaricales</taxon>
        <taxon>Marasmiineae</taxon>
        <taxon>Mycenaceae</taxon>
        <taxon>Favolaschia</taxon>
    </lineage>
</organism>